<evidence type="ECO:0000256" key="1">
    <source>
        <dbReference type="SAM" id="MobiDB-lite"/>
    </source>
</evidence>
<dbReference type="Proteomes" id="UP000053611">
    <property type="component" value="Unassembled WGS sequence"/>
</dbReference>
<gene>
    <name evidence="2" type="ORF">CC85DRAFT_330821</name>
</gene>
<protein>
    <recommendedName>
        <fullName evidence="4">Myb-like domain-containing protein</fullName>
    </recommendedName>
</protein>
<dbReference type="RefSeq" id="XP_018275827.1">
    <property type="nucleotide sequence ID" value="XM_018426980.1"/>
</dbReference>
<feature type="compositionally biased region" description="Acidic residues" evidence="1">
    <location>
        <begin position="59"/>
        <end position="69"/>
    </location>
</feature>
<dbReference type="EMBL" id="KQ087262">
    <property type="protein sequence ID" value="KLT39336.1"/>
    <property type="molecule type" value="Genomic_DNA"/>
</dbReference>
<accession>A0A0J0XE12</accession>
<feature type="compositionally biased region" description="Basic residues" evidence="1">
    <location>
        <begin position="256"/>
        <end position="272"/>
    </location>
</feature>
<dbReference type="AlphaFoldDB" id="A0A0J0XE12"/>
<feature type="compositionally biased region" description="Basic and acidic residues" evidence="1">
    <location>
        <begin position="223"/>
        <end position="255"/>
    </location>
</feature>
<feature type="region of interest" description="Disordered" evidence="1">
    <location>
        <begin position="223"/>
        <end position="328"/>
    </location>
</feature>
<feature type="compositionally biased region" description="Acidic residues" evidence="1">
    <location>
        <begin position="79"/>
        <end position="89"/>
    </location>
</feature>
<evidence type="ECO:0000313" key="2">
    <source>
        <dbReference type="EMBL" id="KLT39336.1"/>
    </source>
</evidence>
<name>A0A0J0XE12_9TREE</name>
<dbReference type="GeneID" id="28987583"/>
<feature type="compositionally biased region" description="Basic and acidic residues" evidence="1">
    <location>
        <begin position="186"/>
        <end position="200"/>
    </location>
</feature>
<keyword evidence="3" id="KW-1185">Reference proteome</keyword>
<proteinExistence type="predicted"/>
<reference evidence="2 3" key="1">
    <citation type="submission" date="2015-03" db="EMBL/GenBank/DDBJ databases">
        <title>Genomics and transcriptomics of the oil-accumulating basidiomycete yeast T. oleaginosus allow insights into substrate utilization and the diverse evolutionary trajectories of mating systems in fungi.</title>
        <authorList>
            <consortium name="DOE Joint Genome Institute"/>
            <person name="Kourist R."/>
            <person name="Kracht O."/>
            <person name="Bracharz F."/>
            <person name="Lipzen A."/>
            <person name="Nolan M."/>
            <person name="Ohm R."/>
            <person name="Grigoriev I."/>
            <person name="Sun S."/>
            <person name="Heitman J."/>
            <person name="Bruck T."/>
            <person name="Nowrousian M."/>
        </authorList>
    </citation>
    <scope>NUCLEOTIDE SEQUENCE [LARGE SCALE GENOMIC DNA]</scope>
    <source>
        <strain evidence="2 3">IBC0246</strain>
    </source>
</reference>
<organism evidence="2 3">
    <name type="scientific">Cutaneotrichosporon oleaginosum</name>
    <dbReference type="NCBI Taxonomy" id="879819"/>
    <lineage>
        <taxon>Eukaryota</taxon>
        <taxon>Fungi</taxon>
        <taxon>Dikarya</taxon>
        <taxon>Basidiomycota</taxon>
        <taxon>Agaricomycotina</taxon>
        <taxon>Tremellomycetes</taxon>
        <taxon>Trichosporonales</taxon>
        <taxon>Trichosporonaceae</taxon>
        <taxon>Cutaneotrichosporon</taxon>
    </lineage>
</organism>
<feature type="compositionally biased region" description="Basic residues" evidence="1">
    <location>
        <begin position="1"/>
        <end position="20"/>
    </location>
</feature>
<feature type="compositionally biased region" description="Low complexity" evidence="1">
    <location>
        <begin position="300"/>
        <end position="310"/>
    </location>
</feature>
<sequence length="385" mass="41015">MPKARSKKAAQARRRTRRHSPSPSPQPEPEADRHSVTPLEPNDATDKMEALEKKRVEDEDKMEDDDVKADDEASKVDDEATTADNEDAGMLDGEKAGSPDPIGATPTADQPTSIELADAVPISTEPVDAVPTVIEPADAQPLSPAPADAHPPSPEPVDAQHTSSTSPMTPTPPEPGGAGGTNSALSDHEDTASEASHESWDVFKIYNEVKSRSVMAMAIVKGDVENGAKTEGEENKSEAGTHDDVIESPEPEAKPKAARRTRAASPVVKKRAREIASSEDSKPDVHEKRRCTRSAAKQASVSPSPSPTSSGGKKGQPQAIKPGGKGRLTGDELVTLFKAALGDGPKRAVFDDLIPGRTGKQLHDNWTKTIEPYIIKELQEKGKEK</sequence>
<feature type="region of interest" description="Disordered" evidence="1">
    <location>
        <begin position="1"/>
        <end position="200"/>
    </location>
</feature>
<feature type="compositionally biased region" description="Basic and acidic residues" evidence="1">
    <location>
        <begin position="44"/>
        <end position="58"/>
    </location>
</feature>
<feature type="compositionally biased region" description="Basic and acidic residues" evidence="1">
    <location>
        <begin position="273"/>
        <end position="287"/>
    </location>
</feature>
<evidence type="ECO:0000313" key="3">
    <source>
        <dbReference type="Proteomes" id="UP000053611"/>
    </source>
</evidence>
<evidence type="ECO:0008006" key="4">
    <source>
        <dbReference type="Google" id="ProtNLM"/>
    </source>
</evidence>